<evidence type="ECO:0000256" key="7">
    <source>
        <dbReference type="RuleBase" id="RU362064"/>
    </source>
</evidence>
<dbReference type="InterPro" id="IPR052205">
    <property type="entry name" value="FliO/MopB"/>
</dbReference>
<evidence type="ECO:0000313" key="9">
    <source>
        <dbReference type="Proteomes" id="UP000199075"/>
    </source>
</evidence>
<dbReference type="OrthoDB" id="6897726at2"/>
<dbReference type="EMBL" id="FNIV01000002">
    <property type="protein sequence ID" value="SDN87452.1"/>
    <property type="molecule type" value="Genomic_DNA"/>
</dbReference>
<dbReference type="PANTHER" id="PTHR38766:SF1">
    <property type="entry name" value="FLAGELLAR PROTEIN FLIO"/>
    <property type="match status" value="1"/>
</dbReference>
<dbReference type="RefSeq" id="WP_089677103.1">
    <property type="nucleotide sequence ID" value="NZ_FNIV01000002.1"/>
</dbReference>
<feature type="transmembrane region" description="Helical" evidence="7">
    <location>
        <begin position="32"/>
        <end position="50"/>
    </location>
</feature>
<dbReference type="NCBIfam" id="TIGR03500">
    <property type="entry name" value="FliO_TIGR"/>
    <property type="match status" value="1"/>
</dbReference>
<keyword evidence="4 7" id="KW-0472">Membrane</keyword>
<keyword evidence="5 7" id="KW-0975">Bacterial flagellum</keyword>
<proteinExistence type="inferred from homology"/>
<name>A0A1H0EYJ6_9GAMM</name>
<evidence type="ECO:0000256" key="4">
    <source>
        <dbReference type="ARBA" id="ARBA00023136"/>
    </source>
</evidence>
<evidence type="ECO:0000256" key="5">
    <source>
        <dbReference type="ARBA" id="ARBA00023143"/>
    </source>
</evidence>
<keyword evidence="8" id="KW-0282">Flagellum</keyword>
<dbReference type="GO" id="GO:0044781">
    <property type="term" value="P:bacterial-type flagellum organization"/>
    <property type="evidence" value="ECO:0007669"/>
    <property type="project" value="UniProtKB-UniRule"/>
</dbReference>
<evidence type="ECO:0000256" key="2">
    <source>
        <dbReference type="ARBA" id="ARBA00022692"/>
    </source>
</evidence>
<keyword evidence="9" id="KW-1185">Reference proteome</keyword>
<evidence type="ECO:0000256" key="1">
    <source>
        <dbReference type="ARBA" id="ARBA00022475"/>
    </source>
</evidence>
<dbReference type="Pfam" id="PF04347">
    <property type="entry name" value="FliO"/>
    <property type="match status" value="1"/>
</dbReference>
<dbReference type="STRING" id="419597.SAMN04487957_102245"/>
<evidence type="ECO:0000313" key="8">
    <source>
        <dbReference type="EMBL" id="SDN87452.1"/>
    </source>
</evidence>
<accession>A0A1H0EYJ6</accession>
<evidence type="ECO:0000256" key="3">
    <source>
        <dbReference type="ARBA" id="ARBA00022989"/>
    </source>
</evidence>
<keyword evidence="2 7" id="KW-0812">Transmembrane</keyword>
<sequence>MNENAGDQAQAGIEAAAAGGESLLGLAMLGKTAAALGLILAILFLAAAALRRWGPYQRRRGGQLRVIDSTMVGPKERVAIVQVKETWLVLGVGNGRVEMLHSLPADSESPAEGDQAPLFADGDSFGTRFAKALKRNAGLDRRRGS</sequence>
<dbReference type="PANTHER" id="PTHR38766">
    <property type="entry name" value="FLAGELLAR PROTEIN FLIO"/>
    <property type="match status" value="1"/>
</dbReference>
<reference evidence="9" key="1">
    <citation type="submission" date="2016-10" db="EMBL/GenBank/DDBJ databases">
        <authorList>
            <person name="Varghese N."/>
            <person name="Submissions S."/>
        </authorList>
    </citation>
    <scope>NUCLEOTIDE SEQUENCE [LARGE SCALE GENOMIC DNA]</scope>
    <source>
        <strain evidence="9">CGMCC 1.6444</strain>
    </source>
</reference>
<comment type="subcellular location">
    <subcellularLocation>
        <location evidence="7">Cell membrane</location>
    </subcellularLocation>
    <subcellularLocation>
        <location evidence="7">Bacterial flagellum basal body</location>
    </subcellularLocation>
</comment>
<evidence type="ECO:0000256" key="6">
    <source>
        <dbReference type="ARBA" id="ARBA00037937"/>
    </source>
</evidence>
<keyword evidence="8" id="KW-0966">Cell projection</keyword>
<keyword evidence="1 7" id="KW-1003">Cell membrane</keyword>
<dbReference type="InterPro" id="IPR022781">
    <property type="entry name" value="Flagellar_biosynth_FliO"/>
</dbReference>
<dbReference type="Proteomes" id="UP000199075">
    <property type="component" value="Unassembled WGS sequence"/>
</dbReference>
<dbReference type="GO" id="GO:0005886">
    <property type="term" value="C:plasma membrane"/>
    <property type="evidence" value="ECO:0007669"/>
    <property type="project" value="UniProtKB-SubCell"/>
</dbReference>
<dbReference type="GO" id="GO:0009425">
    <property type="term" value="C:bacterial-type flagellum basal body"/>
    <property type="evidence" value="ECO:0007669"/>
    <property type="project" value="UniProtKB-SubCell"/>
</dbReference>
<protein>
    <recommendedName>
        <fullName evidence="7">Flagellar protein</fullName>
    </recommendedName>
</protein>
<keyword evidence="8" id="KW-0969">Cilium</keyword>
<comment type="similarity">
    <text evidence="6 7">Belongs to the FliO/MopB family.</text>
</comment>
<dbReference type="AlphaFoldDB" id="A0A1H0EYJ6"/>
<gene>
    <name evidence="8" type="ORF">SAMN04487957_102245</name>
</gene>
<organism evidence="8 9">
    <name type="scientific">Halomonas shengliensis</name>
    <dbReference type="NCBI Taxonomy" id="419597"/>
    <lineage>
        <taxon>Bacteria</taxon>
        <taxon>Pseudomonadati</taxon>
        <taxon>Pseudomonadota</taxon>
        <taxon>Gammaproteobacteria</taxon>
        <taxon>Oceanospirillales</taxon>
        <taxon>Halomonadaceae</taxon>
        <taxon>Halomonas</taxon>
    </lineage>
</organism>
<keyword evidence="3 7" id="KW-1133">Transmembrane helix</keyword>